<dbReference type="EMBL" id="BJHW01000001">
    <property type="protein sequence ID" value="GDY51091.1"/>
    <property type="molecule type" value="Genomic_DNA"/>
</dbReference>
<name>A0A4D4KP41_STRVO</name>
<protein>
    <recommendedName>
        <fullName evidence="1">Metallo-beta-lactamase domain-containing protein</fullName>
    </recommendedName>
</protein>
<proteinExistence type="predicted"/>
<dbReference type="PANTHER" id="PTHR43546:SF7">
    <property type="entry name" value="METALLO-BETA-LACTAMASE DOMAIN-CONTAINING PROTEIN"/>
    <property type="match status" value="1"/>
</dbReference>
<dbReference type="Pfam" id="PF12706">
    <property type="entry name" value="Lactamase_B_2"/>
    <property type="match status" value="1"/>
</dbReference>
<evidence type="ECO:0000313" key="2">
    <source>
        <dbReference type="EMBL" id="GDY51091.1"/>
    </source>
</evidence>
<dbReference type="Proteomes" id="UP000301309">
    <property type="component" value="Unassembled WGS sequence"/>
</dbReference>
<dbReference type="Gene3D" id="3.60.15.10">
    <property type="entry name" value="Ribonuclease Z/Hydroxyacylglutathione hydrolase-like"/>
    <property type="match status" value="1"/>
</dbReference>
<dbReference type="InterPro" id="IPR050114">
    <property type="entry name" value="UPF0173_UPF0282_UlaG_hydrolase"/>
</dbReference>
<accession>A0A4D4KP41</accession>
<comment type="caution">
    <text evidence="2">The sequence shown here is derived from an EMBL/GenBank/DDBJ whole genome shotgun (WGS) entry which is preliminary data.</text>
</comment>
<evidence type="ECO:0000313" key="3">
    <source>
        <dbReference type="Proteomes" id="UP000301309"/>
    </source>
</evidence>
<organism evidence="2 3">
    <name type="scientific">Streptomyces violaceusniger</name>
    <dbReference type="NCBI Taxonomy" id="68280"/>
    <lineage>
        <taxon>Bacteria</taxon>
        <taxon>Bacillati</taxon>
        <taxon>Actinomycetota</taxon>
        <taxon>Actinomycetes</taxon>
        <taxon>Kitasatosporales</taxon>
        <taxon>Streptomycetaceae</taxon>
        <taxon>Streptomyces</taxon>
        <taxon>Streptomyces violaceusniger group</taxon>
    </lineage>
</organism>
<keyword evidence="3" id="KW-1185">Reference proteome</keyword>
<dbReference type="AlphaFoldDB" id="A0A4D4KP41"/>
<gene>
    <name evidence="2" type="ORF">SVIO_017140</name>
</gene>
<evidence type="ECO:0000259" key="1">
    <source>
        <dbReference type="Pfam" id="PF12706"/>
    </source>
</evidence>
<dbReference type="InterPro" id="IPR036866">
    <property type="entry name" value="RibonucZ/Hydroxyglut_hydro"/>
</dbReference>
<reference evidence="2 3" key="1">
    <citation type="journal article" date="2020" name="Int. J. Syst. Evol. Microbiol.">
        <title>Reclassification of Streptomyces castelarensis and Streptomyces sporoclivatus as later heterotypic synonyms of Streptomyces antimycoticus.</title>
        <authorList>
            <person name="Komaki H."/>
            <person name="Tamura T."/>
        </authorList>
    </citation>
    <scope>NUCLEOTIDE SEQUENCE [LARGE SCALE GENOMIC DNA]</scope>
    <source>
        <strain evidence="2 3">NBRC 13459</strain>
    </source>
</reference>
<sequence>MTPPTPPAPPSSPPDGAAEFLFVGNATLLIRYGRLTLLTDPNFLHRGQYAYLGKGLMSRRLTEPAPAVSEIPSDLDAVVLSHLHGDHWDRVARRRLDRSLPIITTPHASRRLQGIHGFSRATGLPTWHDHVLVNDRSQVRITALPGRHAPAVGSGCCRR</sequence>
<dbReference type="PANTHER" id="PTHR43546">
    <property type="entry name" value="UPF0173 METAL-DEPENDENT HYDROLASE MJ1163-RELATED"/>
    <property type="match status" value="1"/>
</dbReference>
<dbReference type="SUPFAM" id="SSF56281">
    <property type="entry name" value="Metallo-hydrolase/oxidoreductase"/>
    <property type="match status" value="1"/>
</dbReference>
<feature type="domain" description="Metallo-beta-lactamase" evidence="1">
    <location>
        <begin position="54"/>
        <end position="149"/>
    </location>
</feature>
<dbReference type="InterPro" id="IPR001279">
    <property type="entry name" value="Metallo-B-lactamas"/>
</dbReference>